<dbReference type="Gene3D" id="3.40.630.30">
    <property type="match status" value="1"/>
</dbReference>
<geneLocation type="plasmid" evidence="2 3">
    <name>pSID</name>
</geneLocation>
<dbReference type="SUPFAM" id="SSF55729">
    <property type="entry name" value="Acyl-CoA N-acyltransferases (Nat)"/>
    <property type="match status" value="1"/>
</dbReference>
<keyword evidence="2" id="KW-0614">Plasmid</keyword>
<dbReference type="InterPro" id="IPR000182">
    <property type="entry name" value="GNAT_dom"/>
</dbReference>
<dbReference type="RefSeq" id="WP_193904162.1">
    <property type="nucleotide sequence ID" value="NZ_CP063453.1"/>
</dbReference>
<dbReference type="AlphaFoldDB" id="A0A7M2XVX6"/>
<feature type="domain" description="N-acetyltransferase" evidence="1">
    <location>
        <begin position="1"/>
        <end position="183"/>
    </location>
</feature>
<keyword evidence="3" id="KW-1185">Reference proteome</keyword>
<dbReference type="InterPro" id="IPR016181">
    <property type="entry name" value="Acyl_CoA_acyltransferase"/>
</dbReference>
<protein>
    <submittedName>
        <fullName evidence="2">GNAT family N-acetyltransferase</fullName>
    </submittedName>
</protein>
<evidence type="ECO:0000313" key="2">
    <source>
        <dbReference type="EMBL" id="QOW01885.1"/>
    </source>
</evidence>
<dbReference type="Proteomes" id="UP000593818">
    <property type="component" value="Plasmid pSID"/>
</dbReference>
<gene>
    <name evidence="2" type="ORF">INP59_27405</name>
</gene>
<proteinExistence type="predicted"/>
<dbReference type="EMBL" id="CP063453">
    <property type="protein sequence ID" value="QOW01885.1"/>
    <property type="molecule type" value="Genomic_DNA"/>
</dbReference>
<keyword evidence="2" id="KW-0808">Transferase</keyword>
<sequence length="187" mass="21113">MTLRPLGTDPDSGQLKQEVERWYSEEDARHWMGDGFNARIFLERISGPGTSAVDDQRSNHRCATLGWVLFDDANRPVAFMGGDVTVKRALTTAEDGQVIWKKDGPRTLGFTYVVAPEHRGQRYGRKLVRAALEHETLAEVDVLSCSIDRKNEASVKLIRGIPEFRETGGDDKSAFFEYERSTRPHSE</sequence>
<name>A0A7M2XVX6_9NOCA</name>
<dbReference type="CDD" id="cd04301">
    <property type="entry name" value="NAT_SF"/>
    <property type="match status" value="1"/>
</dbReference>
<dbReference type="GO" id="GO:0016747">
    <property type="term" value="F:acyltransferase activity, transferring groups other than amino-acyl groups"/>
    <property type="evidence" value="ECO:0007669"/>
    <property type="project" value="InterPro"/>
</dbReference>
<accession>A0A7M2XVX6</accession>
<organism evidence="2 3">
    <name type="scientific">Rhodococcus pyridinivorans</name>
    <dbReference type="NCBI Taxonomy" id="103816"/>
    <lineage>
        <taxon>Bacteria</taxon>
        <taxon>Bacillati</taxon>
        <taxon>Actinomycetota</taxon>
        <taxon>Actinomycetes</taxon>
        <taxon>Mycobacteriales</taxon>
        <taxon>Nocardiaceae</taxon>
        <taxon>Rhodococcus</taxon>
    </lineage>
</organism>
<dbReference type="PROSITE" id="PS51186">
    <property type="entry name" value="GNAT"/>
    <property type="match status" value="1"/>
</dbReference>
<reference evidence="2 3" key="1">
    <citation type="submission" date="2020-10" db="EMBL/GenBank/DDBJ databases">
        <title>Whole genome sequence of oil-degrading bacteria Rhodococcus pyridinivorans strain 5Ap.</title>
        <authorList>
            <person name="Akhremchuk A.E."/>
            <person name="Valentovich L.N."/>
            <person name="Charniauskaya M.I."/>
            <person name="Bukliarevich H.A."/>
            <person name="Titok M.A."/>
        </authorList>
    </citation>
    <scope>NUCLEOTIDE SEQUENCE [LARGE SCALE GENOMIC DNA]</scope>
    <source>
        <strain evidence="2 3">5Ap</strain>
        <plasmid evidence="2 3">pSID</plasmid>
    </source>
</reference>
<dbReference type="Pfam" id="PF00583">
    <property type="entry name" value="Acetyltransf_1"/>
    <property type="match status" value="1"/>
</dbReference>
<evidence type="ECO:0000313" key="3">
    <source>
        <dbReference type="Proteomes" id="UP000593818"/>
    </source>
</evidence>
<evidence type="ECO:0000259" key="1">
    <source>
        <dbReference type="PROSITE" id="PS51186"/>
    </source>
</evidence>